<protein>
    <submittedName>
        <fullName evidence="2">Uncharacterized protein</fullName>
    </submittedName>
</protein>
<accession>A0A8H8DLQ6</accession>
<proteinExistence type="predicted"/>
<evidence type="ECO:0000313" key="3">
    <source>
        <dbReference type="Proteomes" id="UP000673691"/>
    </source>
</evidence>
<name>A0A8H8DLQ6_9FUNG</name>
<dbReference type="Proteomes" id="UP000673691">
    <property type="component" value="Unassembled WGS sequence"/>
</dbReference>
<comment type="caution">
    <text evidence="2">The sequence shown here is derived from an EMBL/GenBank/DDBJ whole genome shotgun (WGS) entry which is preliminary data.</text>
</comment>
<organism evidence="2 3">
    <name type="scientific">Olpidium bornovanus</name>
    <dbReference type="NCBI Taxonomy" id="278681"/>
    <lineage>
        <taxon>Eukaryota</taxon>
        <taxon>Fungi</taxon>
        <taxon>Fungi incertae sedis</taxon>
        <taxon>Olpidiomycota</taxon>
        <taxon>Olpidiomycotina</taxon>
        <taxon>Olpidiomycetes</taxon>
        <taxon>Olpidiales</taxon>
        <taxon>Olpidiaceae</taxon>
        <taxon>Olpidium</taxon>
    </lineage>
</organism>
<evidence type="ECO:0000256" key="1">
    <source>
        <dbReference type="SAM" id="MobiDB-lite"/>
    </source>
</evidence>
<sequence length="98" mass="10328">MQGALRAPEDEARAYYAPAERGRAPNSGHHHGRRPQRVQGLQELRLPASWPEQLPLGVTAAKASIDVAEPSRGHVDNLSGMALSLAPAPPPAPGSHAC</sequence>
<dbReference type="EMBL" id="JAEFCI010001024">
    <property type="protein sequence ID" value="KAG5463179.1"/>
    <property type="molecule type" value="Genomic_DNA"/>
</dbReference>
<reference evidence="2 3" key="1">
    <citation type="journal article" name="Sci. Rep.">
        <title>Genome-scale phylogenetic analyses confirm Olpidium as the closest living zoosporic fungus to the non-flagellated, terrestrial fungi.</title>
        <authorList>
            <person name="Chang Y."/>
            <person name="Rochon D."/>
            <person name="Sekimoto S."/>
            <person name="Wang Y."/>
            <person name="Chovatia M."/>
            <person name="Sandor L."/>
            <person name="Salamov A."/>
            <person name="Grigoriev I.V."/>
            <person name="Stajich J.E."/>
            <person name="Spatafora J.W."/>
        </authorList>
    </citation>
    <scope>NUCLEOTIDE SEQUENCE [LARGE SCALE GENOMIC DNA]</scope>
    <source>
        <strain evidence="2">S191</strain>
    </source>
</reference>
<evidence type="ECO:0000313" key="2">
    <source>
        <dbReference type="EMBL" id="KAG5463179.1"/>
    </source>
</evidence>
<gene>
    <name evidence="2" type="ORF">BJ554DRAFT_1255</name>
</gene>
<feature type="region of interest" description="Disordered" evidence="1">
    <location>
        <begin position="1"/>
        <end position="38"/>
    </location>
</feature>
<keyword evidence="3" id="KW-1185">Reference proteome</keyword>
<dbReference type="AlphaFoldDB" id="A0A8H8DLQ6"/>